<feature type="signal peptide" evidence="1">
    <location>
        <begin position="1"/>
        <end position="23"/>
    </location>
</feature>
<dbReference type="InterPro" id="IPR025164">
    <property type="entry name" value="Toastrack_DUF4097"/>
</dbReference>
<feature type="chain" id="PRO_5011460590" evidence="1">
    <location>
        <begin position="24"/>
        <end position="307"/>
    </location>
</feature>
<evidence type="ECO:0000256" key="1">
    <source>
        <dbReference type="SAM" id="SignalP"/>
    </source>
</evidence>
<dbReference type="Proteomes" id="UP000199060">
    <property type="component" value="Unassembled WGS sequence"/>
</dbReference>
<dbReference type="OrthoDB" id="838235at2"/>
<keyword evidence="1" id="KW-0732">Signal</keyword>
<sequence length="307" mass="32551">MKNLLKITPLLALFLFIGTLSQAQNILVDVDKDYPGIKTIEVSGGWLDVSYTGGADVVNVEAFLQSNDEKQDIVFVTLGDVLKISYERKSGNFSWNDRTKGYIKITGPEEIKIQIKNSSGSLSVQNVAQNLTKLSVSSGKITAQNISGDLDVRATSGNIDVEQVNGSVAAYLTSGRANIMGLEGDLSYESTSGDLNAENIAGAVKVKLTSGNAKLQNIGELGNLRFTSGNIRAENAGLGPNTAFSGSSGNFRVKTPSNLKDFNFDLRASSGNLKVGTISTGKNLEIDNSSSKTIKGNITSGSIIIEN</sequence>
<keyword evidence="4" id="KW-1185">Reference proteome</keyword>
<gene>
    <name evidence="3" type="ORF">SAMN04488104_101213</name>
</gene>
<dbReference type="AlphaFoldDB" id="A0A1G6RAM0"/>
<reference evidence="4" key="1">
    <citation type="submission" date="2016-10" db="EMBL/GenBank/DDBJ databases">
        <authorList>
            <person name="Varghese N."/>
            <person name="Submissions S."/>
        </authorList>
    </citation>
    <scope>NUCLEOTIDE SEQUENCE [LARGE SCALE GENOMIC DNA]</scope>
    <source>
        <strain evidence="4">DSM 23095</strain>
    </source>
</reference>
<evidence type="ECO:0000313" key="4">
    <source>
        <dbReference type="Proteomes" id="UP000199060"/>
    </source>
</evidence>
<evidence type="ECO:0000313" key="3">
    <source>
        <dbReference type="EMBL" id="SDD01354.1"/>
    </source>
</evidence>
<accession>A0A1G6RAM0</accession>
<proteinExistence type="predicted"/>
<organism evidence="3 4">
    <name type="scientific">Algoriphagus faecimaris</name>
    <dbReference type="NCBI Taxonomy" id="686796"/>
    <lineage>
        <taxon>Bacteria</taxon>
        <taxon>Pseudomonadati</taxon>
        <taxon>Bacteroidota</taxon>
        <taxon>Cytophagia</taxon>
        <taxon>Cytophagales</taxon>
        <taxon>Cyclobacteriaceae</taxon>
        <taxon>Algoriphagus</taxon>
    </lineage>
</organism>
<dbReference type="Pfam" id="PF13349">
    <property type="entry name" value="DUF4097"/>
    <property type="match status" value="1"/>
</dbReference>
<dbReference type="STRING" id="686796.SAMN04488104_101213"/>
<name>A0A1G6RAM0_9BACT</name>
<dbReference type="EMBL" id="FNAC01000012">
    <property type="protein sequence ID" value="SDD01354.1"/>
    <property type="molecule type" value="Genomic_DNA"/>
</dbReference>
<evidence type="ECO:0000259" key="2">
    <source>
        <dbReference type="Pfam" id="PF13349"/>
    </source>
</evidence>
<dbReference type="RefSeq" id="WP_087938901.1">
    <property type="nucleotide sequence ID" value="NZ_FNAC01000012.1"/>
</dbReference>
<protein>
    <submittedName>
        <fullName evidence="3">Putative adhesin</fullName>
    </submittedName>
</protein>
<feature type="domain" description="DUF4097" evidence="2">
    <location>
        <begin position="54"/>
        <end position="215"/>
    </location>
</feature>